<gene>
    <name evidence="4" type="ORF">METZ01_LOCUS128999</name>
</gene>
<dbReference type="InterPro" id="IPR045570">
    <property type="entry name" value="Metalloprtase-TldD/E_cen_dom"/>
</dbReference>
<dbReference type="Pfam" id="PF19289">
    <property type="entry name" value="PmbA_TldD_3rd"/>
    <property type="match status" value="1"/>
</dbReference>
<dbReference type="InterPro" id="IPR035068">
    <property type="entry name" value="TldD/PmbA_N"/>
</dbReference>
<feature type="domain" description="Metalloprotease TldD/E central" evidence="3">
    <location>
        <begin position="129"/>
        <end position="196"/>
    </location>
</feature>
<dbReference type="AlphaFoldDB" id="A0A381YGN8"/>
<dbReference type="Pfam" id="PF01523">
    <property type="entry name" value="PmbA_TldD_1st"/>
    <property type="match status" value="1"/>
</dbReference>
<name>A0A381YGN8_9ZZZZ</name>
<dbReference type="SUPFAM" id="SSF111283">
    <property type="entry name" value="Putative modulator of DNA gyrase, PmbA/TldD"/>
    <property type="match status" value="1"/>
</dbReference>
<organism evidence="4">
    <name type="scientific">marine metagenome</name>
    <dbReference type="NCBI Taxonomy" id="408172"/>
    <lineage>
        <taxon>unclassified sequences</taxon>
        <taxon>metagenomes</taxon>
        <taxon>ecological metagenomes</taxon>
    </lineage>
</organism>
<feature type="domain" description="Metalloprotease TldD/E N-terminal" evidence="1">
    <location>
        <begin position="16"/>
        <end position="73"/>
    </location>
</feature>
<dbReference type="InterPro" id="IPR045569">
    <property type="entry name" value="Metalloprtase-TldD/E_C"/>
</dbReference>
<dbReference type="PANTHER" id="PTHR43666">
    <property type="entry name" value="TLDD PROTEIN"/>
    <property type="match status" value="1"/>
</dbReference>
<feature type="domain" description="Metalloprotease TldD/E C-terminal" evidence="2">
    <location>
        <begin position="207"/>
        <end position="416"/>
    </location>
</feature>
<accession>A0A381YGN8</accession>
<evidence type="ECO:0008006" key="5">
    <source>
        <dbReference type="Google" id="ProtNLM"/>
    </source>
</evidence>
<reference evidence="4" key="1">
    <citation type="submission" date="2018-05" db="EMBL/GenBank/DDBJ databases">
        <authorList>
            <person name="Lanie J.A."/>
            <person name="Ng W.-L."/>
            <person name="Kazmierczak K.M."/>
            <person name="Andrzejewski T.M."/>
            <person name="Davidsen T.M."/>
            <person name="Wayne K.J."/>
            <person name="Tettelin H."/>
            <person name="Glass J.I."/>
            <person name="Rusch D."/>
            <person name="Podicherti R."/>
            <person name="Tsui H.-C.T."/>
            <person name="Winkler M.E."/>
        </authorList>
    </citation>
    <scope>NUCLEOTIDE SEQUENCE</scope>
</reference>
<dbReference type="InterPro" id="IPR036059">
    <property type="entry name" value="TldD/PmbA_sf"/>
</dbReference>
<dbReference type="EMBL" id="UINC01018185">
    <property type="protein sequence ID" value="SVA76145.1"/>
    <property type="molecule type" value="Genomic_DNA"/>
</dbReference>
<dbReference type="PANTHER" id="PTHR43666:SF1">
    <property type="entry name" value="CONSERVED PROTEIN"/>
    <property type="match status" value="1"/>
</dbReference>
<dbReference type="InterPro" id="IPR002510">
    <property type="entry name" value="Metalloprtase-TldD/E_N"/>
</dbReference>
<evidence type="ECO:0000259" key="1">
    <source>
        <dbReference type="Pfam" id="PF01523"/>
    </source>
</evidence>
<sequence length="422" mass="45907">MSFSTADEMRINLGGGRSGNTRFALNSITTSGDEDTLSIQVRAYFGKQHATASGTEISDEALKRVVQTAEDAARFVPEDPEYVPELGPQKYLPIKPYFRSTAAASAKQRVNGAQSSLQPALESNLLSAGFFTNRHGFSAVGNSNKLFGYYRATNASFSVTTRTQDGTGSGWGSDSSRNIDQVDYQSASKRALQKAQGSSQSKTLEPGIYPVIMEPQAVADFIRFGSYAMNARSADEGRSFFSKAGGGNKIGEQVAGDNITMRSDPTHPQLLGGPFGGDGLPAKKNTWIKDGVLQQLYYDRYWAKKQGIEATGYPSNIIIEGEQGTLDELISNTDRAVLVTRFWYIRFVDPQSLLLTGLTRDGTFWVENGRIQHAIKNFRFNESPMAVLNKVTGMSTPVRIGGSMVPAIRASEFNFASLSDAV</sequence>
<dbReference type="GO" id="GO:0006508">
    <property type="term" value="P:proteolysis"/>
    <property type="evidence" value="ECO:0007669"/>
    <property type="project" value="InterPro"/>
</dbReference>
<evidence type="ECO:0000259" key="2">
    <source>
        <dbReference type="Pfam" id="PF19289"/>
    </source>
</evidence>
<evidence type="ECO:0000313" key="4">
    <source>
        <dbReference type="EMBL" id="SVA76145.1"/>
    </source>
</evidence>
<dbReference type="GO" id="GO:0008237">
    <property type="term" value="F:metallopeptidase activity"/>
    <property type="evidence" value="ECO:0007669"/>
    <property type="project" value="InterPro"/>
</dbReference>
<dbReference type="Pfam" id="PF19290">
    <property type="entry name" value="PmbA_TldD_2nd"/>
    <property type="match status" value="1"/>
</dbReference>
<evidence type="ECO:0000259" key="3">
    <source>
        <dbReference type="Pfam" id="PF19290"/>
    </source>
</evidence>
<proteinExistence type="predicted"/>
<protein>
    <recommendedName>
        <fullName evidence="5">Peptidase C69</fullName>
    </recommendedName>
</protein>
<dbReference type="Gene3D" id="3.30.2290.10">
    <property type="entry name" value="PmbA/TldD superfamily"/>
    <property type="match status" value="1"/>
</dbReference>